<dbReference type="FunFam" id="1.10.287.70:FF:000086">
    <property type="entry name" value="Polycystic kidney disease 2"/>
    <property type="match status" value="1"/>
</dbReference>
<comment type="similarity">
    <text evidence="3">Belongs to the polycystin family.</text>
</comment>
<sequence length="3590" mass="401423">MSWTSTITTQSILRTNLIGCAIINRPFRAIGNNPGNYDPNNLTPSVCMQACSSVGYSYSAVSSGRFCFCGNSNSNNITSNQTLCSTVPCSGDNSAFCGGYDYELVYTVAGYIDSTKIQLNGSTGNLQINQPCQFDVSYRGIVSNINYQVMFGDGSTTDWIPGNVNGTKSFYHTYLMAGQFLVTVFARSLANTPTVQSTISVIVADQVTQMDISFTCPNVTGTDQNVYCQLTTDRGTGMTAMFNYNNTSVSRTIVNVPDTQYFSYGLSVSQYPPLDSTVLTGIATTDIIILPQSTVTTAGRLISIRFYAISSGSVTIYLLRPNCGASPSYCYDFNTCGSCSEPMLFQCSNVLTLTIPSVNGSNQYLLNATTTMNKTVLVGDIFGFLASASTPLIGKQIQSDNTQDYRCVPTWTIPSQQFTCLPNYTNVNTTYRFLLQAFVVQATIIAPINLYTSAGNYMVQASLSQNSLVFNQTAILPVVIAIQSIIVNGSLSGSINTVQTFTATYLPQNASPPTYTWSINNQNISTSNNTINYSFTTMGTYTIMCCAQNLVSLRCNTSQILIEDTITNLKLSPINISVSTSLPLQQVSFILSMTSGSNYVCQINYDQTSQSAIFTYQYVLGYVPGSIVTYQYLQEGTYNISVYCVNNINSQTFSLIHYVQLPIQNLQLIQRGVIKNVNYVINITISQGTNPTFTIVLNGNQLTYTYYPSNGLVQTQQLSGQSAGNYSIIINAYNYISNVTYSDVFSIETLIQNPQVYASNYSTMFPGPVNFTYTMDSGSNVDITFYYGDVKSDDISTSTTCYYAGDYPTGRPLNQCTPSSHIFLKPGNITVITKFSNPLNTIYRYTTIVVTTSVNPIQVVTSIGSVVASSCIAAYVNNLALANFVIQSQDLTSKPASNAYVIITPDSTQPNQTQGPYSLTMDYDSSPARSVSGLTILYSQLGNYTALFNVKNNYDSVVINCTVQVVSVLQDVYYSIIPINWPLNSITSFKASVYIGDISPGSVTLSWNFGDGSPSITRNRTATQFYQADTEIHFYTAVGFYIMTITAINSVSSVTNNFQVYVQYAVKNFTVNVTGSGTLPSQIIYTQSPATLNFSVQDTSTPGASTAFIIIDFNDTTNSAIVNASLPYTASYTYNSFGIYYVNFTAYNRVSSVTQLTKVSINAPFTNLGIIVCYLLPTETSPLEDICTLVKRGSVSVVPKQSQLVIYASWSNSTGIPETFTLTLTNSSSYVYTIIYSVSQVTNMFTTVGITSGSSLYRIVFDLESNMNVTDDTYNVRVKVANPSYSSSVSQYIQVMTAIGGLSISDRNVINNINTQKIFYAVYTNFSQYSCLYIQYSDLTYECYGDPLSCSTLPSDIPALTPCSTTLLFNYTTPSTTVTFSRAFNQSQAFVYGYAWNAMTRTTQETYFSFPITGSLCNLPYITFDIHNPILRWARQVFRSESFSVIAYTALNCSLSLNNTKEWTIAQCNTTSGLCTSTKMLNNIVKGLSSSTTAEIYIPAMTLQYGSYQFKYTVYMNSKQTFLSYETTYIEVVQSPLVVNMLANGTSSITRGVAQDLVLNPGAWTIDPDSTFFASYNWSYDYYCRIYGQSNYPNLNGILFTIEDTRIDTMNPSCFASPGNETYKYGPGNNKSVVSIEAGALQSGHTYEFKATLTNIYNSDLQYSGYLLVQSQDINSVQVSISCIIKMCEPNVEYQRINPTTQVILTSTCVDGCSIAEDIKISWSVYQGFVTDYPNTDVKWVLYSNMTQYLETWFYGEDSTNFTATSALFVNNPNIIYWSFQAMYIVTDKNGILVGSGSIRFVINAPPVNGTCSIDLTSGTTSTVFTITSWTTDNTSRTTIGFTSQTSLQVRLPIGNPTLNLVAQIRDVYDAITEYSMPQVTVVADNVTIMTFLQRIQDDQQLDIDGGVIEQLLHGGDQRIASQVLLSISQMLNMMSLADEQLAIINIPVTGIMVAQLGASTISQNISNTTDTTAAMANYSSNLNLRATARDYVMQFIGNLSITNVDSINLQAAAVADLTEATTELSRQSSTLASNKCLQLSNALNNMAQTISVEDAFNAAKSIAVCTSNAITGANAPLLQRAEVLNLDYDRANMLPVDYETDLETVWSNPTLFADGDDFSWETIQKNRNIYYQQQTSNTITAQAQNSLSMLKNVLSYHLNIGQNIVINTSAVALSLQKVKSSNLTSITISQSDEARVTLPAINFCQTMTQVQNCTNSTPITLNSVMLPLALAGQNGRLITNTNLSTSVSLTLSDETGTTISISNLSVLIEIIIPREQNLSPSPMTYQNVTSITALQTSSANNNKQFFLHYTNITPSNINQTLSVSFEMQPVNLNLGYMLIMKFDGIPTLNSTKNMTDGWSILCPTNLILSATDGLIYSYFIDNTRTKDHLLAFFGIRELNNTELQTYCPTNGSAAPTGPPINDQAVNFSSNYEVRIYTSGCYYLDVNSNWQSSGLTVGPQTSHTLTHCYSNHLTTFAGGWVVLPAPINWNYVFANADFSRNKTIYLTVILTVVLYLIILIYARYKDKKDVEKLGVTPLPDNLTADIYYYQIIVFTGLRKDAGTKSKVHFIISGDDDETGVRTLEDPNRTILQRGGIDAFVMSVPKSLGQLNYIRIWHDNTGKGTSASWFLKYIVVRDLQTMEKQHFICQQWLAVEKDDGSVDRLLPVAGEAQKTEFAYLMSKKTYQNMSDGHLWFSVFSRPPSTRFTRFQRCTCCFVLLFMSMLMNIMYYDQTQESKKTTSGGLSIGPFYVTPEQIGIGVMVELICFLPSTLLVELFRRSRRRKKRPSPVTEAIKKIQRPQQQQKHTRLTDVNPQLTNYVINPNLILSTKELDVMRTNLASPLPVIVNTDQKYGVPKKKQKRTFPWWCIIIAYLISFFLVGISAVFIIARGIEFGDLKTQKWLTSLISGFFTSILLTQPIKVVCFAIFFALVIRKDDDELLIEDEEEMLLGDDEEYMNIDTSLLSIRSKTGYIPLNEAEIMDAREKRLKEIKMWDIIREIIAYASFLWILYVVSYSNRDPNGNLIVQHLRSYFLNIDVPYVDYTNIFEIEQFWYWLNQSFMSNIRAERWYNGDEPRNLTGYINDKTNRMIGWATMRQLRVKPNLCDVAKAFQNLIDDCEAGYSILNEDRRDFNPGWSLYNETFGAWSNYSSTVLNAFTYRTGSETDTYPYAGDHATYAGGGYLYEFRGKMIDMIQNITLLRDLSWIDKQTRAVFIKLNMYNPNVNIFIYVTFLLELLPTGGVFTEARFEPLTIMQINDGKFQISFQTKLICSILYMLFIVYYMMREIRLLIKMKTAYFREFWTYTEWGIIACSWSGMGVYFWRIYEGNRIGTLFAQTNGYIYIDLQLASYLNDVLTFLLGFCCFFGTIKFLRLLRFNRRMSILATTLQTAARDLLSFGFMFSIVFVAFLCLFYLLFVTTLWECSDFLKAAQMCFEMMLLKFNVSDLMRAGPILGPLCFSMFIVFVVFICMNMFISIINDYFKQVRSDIAKQSNEYEMMTFMINKFKKWTGIGRPNEMAQLHLNPFDGTRVHYHDQVSYFPQKIDELLIALNKIYIENRQNDPTSLPGKTLFKKQAVLPSIGENSTEKKRK</sequence>
<feature type="transmembrane region" description="Helical" evidence="15">
    <location>
        <begin position="3354"/>
        <end position="3374"/>
    </location>
</feature>
<feature type="domain" description="WSC" evidence="18">
    <location>
        <begin position="14"/>
        <end position="109"/>
    </location>
</feature>
<dbReference type="Proteomes" id="UP000663829">
    <property type="component" value="Unassembled WGS sequence"/>
</dbReference>
<feature type="transmembrane region" description="Helical" evidence="15">
    <location>
        <begin position="2756"/>
        <end position="2777"/>
    </location>
</feature>
<dbReference type="GO" id="GO:0005886">
    <property type="term" value="C:plasma membrane"/>
    <property type="evidence" value="ECO:0007669"/>
    <property type="project" value="UniProtKB-SubCell"/>
</dbReference>
<dbReference type="SUPFAM" id="SSF49723">
    <property type="entry name" value="Lipase/lipooxygenase domain (PLAT/LH2 domain)"/>
    <property type="match status" value="1"/>
</dbReference>
<evidence type="ECO:0000256" key="15">
    <source>
        <dbReference type="SAM" id="Phobius"/>
    </source>
</evidence>
<dbReference type="InterPro" id="IPR002889">
    <property type="entry name" value="WSC_carb-bd"/>
</dbReference>
<comment type="subcellular location">
    <subcellularLocation>
        <location evidence="2">Cell membrane</location>
        <topology evidence="2">Multi-pass membrane protein</topology>
    </subcellularLocation>
    <subcellularLocation>
        <location evidence="1">Cell projection</location>
        <location evidence="1">Cilium</location>
    </subcellularLocation>
</comment>
<dbReference type="SMART" id="SM00321">
    <property type="entry name" value="WSC"/>
    <property type="match status" value="1"/>
</dbReference>
<evidence type="ECO:0000259" key="18">
    <source>
        <dbReference type="PROSITE" id="PS51212"/>
    </source>
</evidence>
<dbReference type="CDD" id="cd00146">
    <property type="entry name" value="PKD"/>
    <property type="match status" value="1"/>
</dbReference>
<evidence type="ECO:0000256" key="2">
    <source>
        <dbReference type="ARBA" id="ARBA00004651"/>
    </source>
</evidence>
<dbReference type="Pfam" id="PF08016">
    <property type="entry name" value="PKD_channel"/>
    <property type="match status" value="1"/>
</dbReference>
<feature type="domain" description="PKD" evidence="16">
    <location>
        <begin position="143"/>
        <end position="208"/>
    </location>
</feature>
<feature type="transmembrane region" description="Helical" evidence="15">
    <location>
        <begin position="3304"/>
        <end position="3325"/>
    </location>
</feature>
<evidence type="ECO:0000256" key="5">
    <source>
        <dbReference type="ARBA" id="ARBA00022692"/>
    </source>
</evidence>
<dbReference type="GO" id="GO:0005262">
    <property type="term" value="F:calcium channel activity"/>
    <property type="evidence" value="ECO:0007669"/>
    <property type="project" value="TreeGrafter"/>
</dbReference>
<keyword evidence="10" id="KW-0325">Glycoprotein</keyword>
<evidence type="ECO:0000256" key="4">
    <source>
        <dbReference type="ARBA" id="ARBA00022475"/>
    </source>
</evidence>
<evidence type="ECO:0000256" key="14">
    <source>
        <dbReference type="SAM" id="MobiDB-lite"/>
    </source>
</evidence>
<dbReference type="SUPFAM" id="SSF49299">
    <property type="entry name" value="PKD domain"/>
    <property type="match status" value="4"/>
</dbReference>
<evidence type="ECO:0000259" key="17">
    <source>
        <dbReference type="PROSITE" id="PS50095"/>
    </source>
</evidence>
<dbReference type="SMART" id="SM00089">
    <property type="entry name" value="PKD"/>
    <property type="match status" value="5"/>
</dbReference>
<evidence type="ECO:0000256" key="9">
    <source>
        <dbReference type="ARBA" id="ARBA00023136"/>
    </source>
</evidence>
<dbReference type="EMBL" id="CAJOBC010000399">
    <property type="protein sequence ID" value="CAF3581502.1"/>
    <property type="molecule type" value="Genomic_DNA"/>
</dbReference>
<dbReference type="PROSITE" id="PS50095">
    <property type="entry name" value="PLAT"/>
    <property type="match status" value="1"/>
</dbReference>
<evidence type="ECO:0000313" key="21">
    <source>
        <dbReference type="Proteomes" id="UP000663829"/>
    </source>
</evidence>
<dbReference type="InterPro" id="IPR042060">
    <property type="entry name" value="PLAT_polycystin1"/>
</dbReference>
<evidence type="ECO:0000313" key="20">
    <source>
        <dbReference type="EMBL" id="CAF3581502.1"/>
    </source>
</evidence>
<dbReference type="OrthoDB" id="444119at2759"/>
<feature type="transmembrane region" description="Helical" evidence="15">
    <location>
        <begin position="3452"/>
        <end position="3477"/>
    </location>
</feature>
<feature type="transmembrane region" description="Helical" evidence="15">
    <location>
        <begin position="3394"/>
        <end position="3416"/>
    </location>
</feature>
<dbReference type="CDD" id="cd01752">
    <property type="entry name" value="PLAT_polycystin"/>
    <property type="match status" value="1"/>
</dbReference>
<evidence type="ECO:0000256" key="10">
    <source>
        <dbReference type="ARBA" id="ARBA00023180"/>
    </source>
</evidence>
<dbReference type="InterPro" id="IPR002859">
    <property type="entry name" value="PKD/REJ-like"/>
</dbReference>
<evidence type="ECO:0000256" key="8">
    <source>
        <dbReference type="ARBA" id="ARBA00023069"/>
    </source>
</evidence>
<feature type="transmembrane region" description="Helical" evidence="15">
    <location>
        <begin position="3265"/>
        <end position="3284"/>
    </location>
</feature>
<dbReference type="InterPro" id="IPR013783">
    <property type="entry name" value="Ig-like_fold"/>
</dbReference>
<dbReference type="InterPro" id="IPR001024">
    <property type="entry name" value="PLAT/LH2_dom"/>
</dbReference>
<keyword evidence="8" id="KW-0969">Cilium</keyword>
<keyword evidence="11" id="KW-0966">Cell projection</keyword>
<dbReference type="Proteomes" id="UP000681722">
    <property type="component" value="Unassembled WGS sequence"/>
</dbReference>
<accession>A0A813S8T6</accession>
<feature type="transmembrane region" description="Helical" evidence="15">
    <location>
        <begin position="2709"/>
        <end position="2730"/>
    </location>
</feature>
<feature type="region of interest" description="Disordered" evidence="14">
    <location>
        <begin position="2784"/>
        <end position="2807"/>
    </location>
</feature>
<reference evidence="19" key="1">
    <citation type="submission" date="2021-02" db="EMBL/GenBank/DDBJ databases">
        <authorList>
            <person name="Nowell W R."/>
        </authorList>
    </citation>
    <scope>NUCLEOTIDE SEQUENCE</scope>
</reference>
<comment type="caution">
    <text evidence="13">Lacks conserved residue(s) required for the propagation of feature annotation.</text>
</comment>
<dbReference type="SMART" id="SM00308">
    <property type="entry name" value="LH2"/>
    <property type="match status" value="1"/>
</dbReference>
<dbReference type="GO" id="GO:0050982">
    <property type="term" value="P:detection of mechanical stimulus"/>
    <property type="evidence" value="ECO:0007669"/>
    <property type="project" value="TreeGrafter"/>
</dbReference>
<feature type="transmembrane region" description="Helical" evidence="15">
    <location>
        <begin position="2866"/>
        <end position="2889"/>
    </location>
</feature>
<comment type="caution">
    <text evidence="19">The sequence shown here is derived from an EMBL/GenBank/DDBJ whole genome shotgun (WGS) entry which is preliminary data.</text>
</comment>
<feature type="transmembrane region" description="Helical" evidence="15">
    <location>
        <begin position="2909"/>
        <end position="2933"/>
    </location>
</feature>
<dbReference type="InterPro" id="IPR046791">
    <property type="entry name" value="Polycystin_dom"/>
</dbReference>
<dbReference type="PRINTS" id="PR01433">
    <property type="entry name" value="POLYCYSTIN2"/>
</dbReference>
<evidence type="ECO:0000259" key="16">
    <source>
        <dbReference type="PROSITE" id="PS50093"/>
    </source>
</evidence>
<dbReference type="Pfam" id="PF00801">
    <property type="entry name" value="PKD"/>
    <property type="match status" value="1"/>
</dbReference>
<evidence type="ECO:0000256" key="13">
    <source>
        <dbReference type="PROSITE-ProRule" id="PRU00152"/>
    </source>
</evidence>
<evidence type="ECO:0000256" key="1">
    <source>
        <dbReference type="ARBA" id="ARBA00004138"/>
    </source>
</evidence>
<dbReference type="PANTHER" id="PTHR10877">
    <property type="entry name" value="POLYCYSTIN FAMILY MEMBER"/>
    <property type="match status" value="1"/>
</dbReference>
<feature type="domain" description="PKD" evidence="16">
    <location>
        <begin position="999"/>
        <end position="1069"/>
    </location>
</feature>
<dbReference type="PANTHER" id="PTHR10877:SF150">
    <property type="entry name" value="REJ DOMAIN-CONTAINING PROTEIN"/>
    <property type="match status" value="1"/>
</dbReference>
<keyword evidence="4" id="KW-1003">Cell membrane</keyword>
<keyword evidence="6" id="KW-0732">Signal</keyword>
<dbReference type="InterPro" id="IPR003915">
    <property type="entry name" value="PKD_2"/>
</dbReference>
<dbReference type="EMBL" id="CAJNOQ010000399">
    <property type="protein sequence ID" value="CAF0796815.1"/>
    <property type="molecule type" value="Genomic_DNA"/>
</dbReference>
<evidence type="ECO:0000256" key="3">
    <source>
        <dbReference type="ARBA" id="ARBA00007200"/>
    </source>
</evidence>
<dbReference type="Gene3D" id="2.60.60.20">
    <property type="entry name" value="PLAT/LH2 domain"/>
    <property type="match status" value="1"/>
</dbReference>
<dbReference type="Pfam" id="PF02010">
    <property type="entry name" value="REJ"/>
    <property type="match status" value="1"/>
</dbReference>
<evidence type="ECO:0000256" key="7">
    <source>
        <dbReference type="ARBA" id="ARBA00022989"/>
    </source>
</evidence>
<dbReference type="InterPro" id="IPR022409">
    <property type="entry name" value="PKD/Chitinase_dom"/>
</dbReference>
<keyword evidence="9 15" id="KW-0472">Membrane</keyword>
<keyword evidence="7 15" id="KW-1133">Transmembrane helix</keyword>
<evidence type="ECO:0000256" key="11">
    <source>
        <dbReference type="ARBA" id="ARBA00023273"/>
    </source>
</evidence>
<evidence type="ECO:0000256" key="12">
    <source>
        <dbReference type="PIRSR" id="PIRSR603915-2"/>
    </source>
</evidence>
<proteinExistence type="inferred from homology"/>
<feature type="disulfide bond" evidence="12">
    <location>
        <begin position="3105"/>
        <end position="3118"/>
    </location>
</feature>
<protein>
    <submittedName>
        <fullName evidence="19">Uncharacterized protein</fullName>
    </submittedName>
</protein>
<evidence type="ECO:0000313" key="19">
    <source>
        <dbReference type="EMBL" id="CAF0796815.1"/>
    </source>
</evidence>
<dbReference type="Pfam" id="PF20519">
    <property type="entry name" value="Polycystin_dom"/>
    <property type="match status" value="1"/>
</dbReference>
<name>A0A813S8T6_9BILA</name>
<gene>
    <name evidence="19" type="ORF">GPM918_LOCUS3298</name>
    <name evidence="20" type="ORF">SRO942_LOCUS3298</name>
</gene>
<dbReference type="InterPro" id="IPR051223">
    <property type="entry name" value="Polycystin"/>
</dbReference>
<dbReference type="PROSITE" id="PS50093">
    <property type="entry name" value="PKD"/>
    <property type="match status" value="2"/>
</dbReference>
<evidence type="ECO:0000256" key="6">
    <source>
        <dbReference type="ARBA" id="ARBA00022729"/>
    </source>
</evidence>
<dbReference type="InterPro" id="IPR000601">
    <property type="entry name" value="PKD_dom"/>
</dbReference>
<dbReference type="FunFam" id="2.60.60.20:FF:000034">
    <property type="entry name" value="Pkd1l2, putative"/>
    <property type="match status" value="1"/>
</dbReference>
<dbReference type="Pfam" id="PF01822">
    <property type="entry name" value="WSC"/>
    <property type="match status" value="1"/>
</dbReference>
<dbReference type="InterPro" id="IPR035986">
    <property type="entry name" value="PKD_dom_sf"/>
</dbReference>
<feature type="domain" description="PLAT" evidence="17">
    <location>
        <begin position="2547"/>
        <end position="2666"/>
    </location>
</feature>
<dbReference type="Gene3D" id="1.10.287.70">
    <property type="match status" value="1"/>
</dbReference>
<dbReference type="PROSITE" id="PS51212">
    <property type="entry name" value="WSC"/>
    <property type="match status" value="1"/>
</dbReference>
<dbReference type="Pfam" id="PF01477">
    <property type="entry name" value="PLAT"/>
    <property type="match status" value="1"/>
</dbReference>
<dbReference type="InterPro" id="IPR036392">
    <property type="entry name" value="PLAT/LH2_dom_sf"/>
</dbReference>
<dbReference type="Gene3D" id="2.60.40.10">
    <property type="entry name" value="Immunoglobulins"/>
    <property type="match status" value="2"/>
</dbReference>
<organism evidence="19 21">
    <name type="scientific">Didymodactylos carnosus</name>
    <dbReference type="NCBI Taxonomy" id="1234261"/>
    <lineage>
        <taxon>Eukaryota</taxon>
        <taxon>Metazoa</taxon>
        <taxon>Spiralia</taxon>
        <taxon>Gnathifera</taxon>
        <taxon>Rotifera</taxon>
        <taxon>Eurotatoria</taxon>
        <taxon>Bdelloidea</taxon>
        <taxon>Philodinida</taxon>
        <taxon>Philodinidae</taxon>
        <taxon>Didymodactylos</taxon>
    </lineage>
</organism>
<keyword evidence="21" id="KW-1185">Reference proteome</keyword>
<dbReference type="InterPro" id="IPR013122">
    <property type="entry name" value="PKD1_2_channel"/>
</dbReference>
<dbReference type="GO" id="GO:0005929">
    <property type="term" value="C:cilium"/>
    <property type="evidence" value="ECO:0007669"/>
    <property type="project" value="UniProtKB-SubCell"/>
</dbReference>
<dbReference type="GO" id="GO:0005509">
    <property type="term" value="F:calcium ion binding"/>
    <property type="evidence" value="ECO:0007669"/>
    <property type="project" value="InterPro"/>
</dbReference>
<keyword evidence="5 15" id="KW-0812">Transmembrane</keyword>
<feature type="transmembrane region" description="Helical" evidence="15">
    <location>
        <begin position="2504"/>
        <end position="2522"/>
    </location>
</feature>